<evidence type="ECO:0000313" key="3">
    <source>
        <dbReference type="Proteomes" id="UP000185657"/>
    </source>
</evidence>
<gene>
    <name evidence="1" type="ORF">LPB072_19235</name>
    <name evidence="2" type="ORF">LPB72_05315</name>
</gene>
<dbReference type="Proteomes" id="UP000185680">
    <property type="component" value="Chromosome"/>
</dbReference>
<keyword evidence="3" id="KW-1185">Reference proteome</keyword>
<proteinExistence type="predicted"/>
<dbReference type="STRING" id="1763535.LPB072_19235"/>
<organism evidence="1 4">
    <name type="scientific">Hydrogenophaga crassostreae</name>
    <dbReference type="NCBI Taxonomy" id="1763535"/>
    <lineage>
        <taxon>Bacteria</taxon>
        <taxon>Pseudomonadati</taxon>
        <taxon>Pseudomonadota</taxon>
        <taxon>Betaproteobacteria</taxon>
        <taxon>Burkholderiales</taxon>
        <taxon>Comamonadaceae</taxon>
        <taxon>Hydrogenophaga</taxon>
    </lineage>
</organism>
<reference evidence="1 4" key="2">
    <citation type="submission" date="2016-10" db="EMBL/GenBank/DDBJ databases">
        <title>Hydorgenophaga sp. LPB0072 isolated from gastropod.</title>
        <authorList>
            <person name="Kim E."/>
            <person name="Yi H."/>
        </authorList>
    </citation>
    <scope>NUCLEOTIDE SEQUENCE [LARGE SCALE GENOMIC DNA]</scope>
    <source>
        <strain evidence="1 4">LPB0072</strain>
    </source>
</reference>
<dbReference type="EMBL" id="LVWD01000004">
    <property type="protein sequence ID" value="OAD43263.1"/>
    <property type="molecule type" value="Genomic_DNA"/>
</dbReference>
<sequence>MPVNRSQNNAGSGLDASSLDGLMNRIDRDVVSQDAVLRNDPSAAEKAAQLLVVLKEAMRRLETAASSADADKGAQP</sequence>
<dbReference type="EMBL" id="CP017476">
    <property type="protein sequence ID" value="AOW14640.1"/>
    <property type="molecule type" value="Genomic_DNA"/>
</dbReference>
<dbReference type="Proteomes" id="UP000185657">
    <property type="component" value="Unassembled WGS sequence"/>
</dbReference>
<evidence type="ECO:0000313" key="2">
    <source>
        <dbReference type="EMBL" id="OAD43263.1"/>
    </source>
</evidence>
<reference evidence="2 3" key="1">
    <citation type="submission" date="2016-02" db="EMBL/GenBank/DDBJ databases">
        <title>Draft genome sequence of Hydrogenophaga sp. LPB0072.</title>
        <authorList>
            <person name="Shin S.-K."/>
            <person name="Yi H."/>
        </authorList>
    </citation>
    <scope>NUCLEOTIDE SEQUENCE [LARGE SCALE GENOMIC DNA]</scope>
    <source>
        <strain evidence="2 3">LPB0072</strain>
    </source>
</reference>
<evidence type="ECO:0000313" key="1">
    <source>
        <dbReference type="EMBL" id="AOW14640.1"/>
    </source>
</evidence>
<dbReference type="KEGG" id="hyl:LPB072_19235"/>
<dbReference type="AlphaFoldDB" id="A0A167INV5"/>
<accession>A0A167INV5</accession>
<evidence type="ECO:0000313" key="4">
    <source>
        <dbReference type="Proteomes" id="UP000185680"/>
    </source>
</evidence>
<protein>
    <submittedName>
        <fullName evidence="1">Uncharacterized protein</fullName>
    </submittedName>
</protein>
<name>A0A167INV5_9BURK</name>